<gene>
    <name evidence="3" type="ORF">U2F49_28045</name>
</gene>
<dbReference type="RefSeq" id="WP_153599201.1">
    <property type="nucleotide sequence ID" value="NZ_JAXOTW010000025.1"/>
</dbReference>
<reference evidence="3" key="1">
    <citation type="submission" date="2023-12" db="EMBL/GenBank/DDBJ databases">
        <title>Genome sequence of Bacillus thuringiensis strain SS10.</title>
        <authorList>
            <person name="Rouis S."/>
        </authorList>
    </citation>
    <scope>NUCLEOTIDE SEQUENCE</scope>
    <source>
        <strain evidence="3">SS10</strain>
    </source>
</reference>
<dbReference type="PANTHER" id="PTHR30349">
    <property type="entry name" value="PHAGE INTEGRASE-RELATED"/>
    <property type="match status" value="1"/>
</dbReference>
<evidence type="ECO:0000256" key="1">
    <source>
        <dbReference type="ARBA" id="ARBA00023172"/>
    </source>
</evidence>
<feature type="domain" description="Tyr recombinase" evidence="2">
    <location>
        <begin position="1"/>
        <end position="188"/>
    </location>
</feature>
<name>A0AAW9JN77_BACTU</name>
<dbReference type="GO" id="GO:0006310">
    <property type="term" value="P:DNA recombination"/>
    <property type="evidence" value="ECO:0007669"/>
    <property type="project" value="UniProtKB-KW"/>
</dbReference>
<dbReference type="InterPro" id="IPR013762">
    <property type="entry name" value="Integrase-like_cat_sf"/>
</dbReference>
<dbReference type="InterPro" id="IPR050090">
    <property type="entry name" value="Tyrosine_recombinase_XerCD"/>
</dbReference>
<dbReference type="GO" id="GO:0003677">
    <property type="term" value="F:DNA binding"/>
    <property type="evidence" value="ECO:0007669"/>
    <property type="project" value="InterPro"/>
</dbReference>
<dbReference type="AlphaFoldDB" id="A0AAW9JN77"/>
<dbReference type="Pfam" id="PF00589">
    <property type="entry name" value="Phage_integrase"/>
    <property type="match status" value="1"/>
</dbReference>
<dbReference type="SUPFAM" id="SSF56349">
    <property type="entry name" value="DNA breaking-rejoining enzymes"/>
    <property type="match status" value="1"/>
</dbReference>
<dbReference type="EMBL" id="JAXOTW010000025">
    <property type="protein sequence ID" value="MDZ5480014.1"/>
    <property type="molecule type" value="Genomic_DNA"/>
</dbReference>
<protein>
    <submittedName>
        <fullName evidence="3">Tyrosine-type recombinase/integrase</fullName>
    </submittedName>
</protein>
<accession>A0AAW9JN77</accession>
<evidence type="ECO:0000313" key="4">
    <source>
        <dbReference type="Proteomes" id="UP001292252"/>
    </source>
</evidence>
<dbReference type="Gene3D" id="1.10.443.10">
    <property type="entry name" value="Intergrase catalytic core"/>
    <property type="match status" value="1"/>
</dbReference>
<evidence type="ECO:0000313" key="3">
    <source>
        <dbReference type="EMBL" id="MDZ5480014.1"/>
    </source>
</evidence>
<sequence length="190" mass="22738">MNIVQPIRDKEIIQEIKEFYKKQNERNYILFLLGIYTGFKISDILRLRVRDVEGWNIVIREKKTKKNIDVKMPSELKRAIRNYTEGKPKNEYLIKSRNGKNKPITRAMAYVILSQAAEEFGLERIGTHSLRKTYGYHHYKQIKHVVALQKMLNHIGQKETLRYIGTEQDTLNDYQRKFRNELLYHLLNEL</sequence>
<proteinExistence type="predicted"/>
<dbReference type="InterPro" id="IPR002104">
    <property type="entry name" value="Integrase_catalytic"/>
</dbReference>
<dbReference type="PROSITE" id="PS51898">
    <property type="entry name" value="TYR_RECOMBINASE"/>
    <property type="match status" value="1"/>
</dbReference>
<dbReference type="Proteomes" id="UP001292252">
    <property type="component" value="Unassembled WGS sequence"/>
</dbReference>
<dbReference type="GO" id="GO:0015074">
    <property type="term" value="P:DNA integration"/>
    <property type="evidence" value="ECO:0007669"/>
    <property type="project" value="InterPro"/>
</dbReference>
<keyword evidence="1" id="KW-0233">DNA recombination</keyword>
<organism evidence="3 4">
    <name type="scientific">Bacillus thuringiensis</name>
    <dbReference type="NCBI Taxonomy" id="1428"/>
    <lineage>
        <taxon>Bacteria</taxon>
        <taxon>Bacillati</taxon>
        <taxon>Bacillota</taxon>
        <taxon>Bacilli</taxon>
        <taxon>Bacillales</taxon>
        <taxon>Bacillaceae</taxon>
        <taxon>Bacillus</taxon>
        <taxon>Bacillus cereus group</taxon>
    </lineage>
</organism>
<comment type="caution">
    <text evidence="3">The sequence shown here is derived from an EMBL/GenBank/DDBJ whole genome shotgun (WGS) entry which is preliminary data.</text>
</comment>
<dbReference type="InterPro" id="IPR011010">
    <property type="entry name" value="DNA_brk_join_enz"/>
</dbReference>
<dbReference type="PANTHER" id="PTHR30349:SF82">
    <property type="entry name" value="INTEGRASE_RECOMBINASE YOEC-RELATED"/>
    <property type="match status" value="1"/>
</dbReference>
<evidence type="ECO:0000259" key="2">
    <source>
        <dbReference type="PROSITE" id="PS51898"/>
    </source>
</evidence>